<dbReference type="SUPFAM" id="SSF54909">
    <property type="entry name" value="Dimeric alpha+beta barrel"/>
    <property type="match status" value="1"/>
</dbReference>
<dbReference type="RefSeq" id="WP_094763187.1">
    <property type="nucleotide sequence ID" value="NZ_FUKQ01000001.1"/>
</dbReference>
<dbReference type="Gene3D" id="3.30.70.100">
    <property type="match status" value="1"/>
</dbReference>
<dbReference type="GO" id="GO:0016491">
    <property type="term" value="F:oxidoreductase activity"/>
    <property type="evidence" value="ECO:0007669"/>
    <property type="project" value="TreeGrafter"/>
</dbReference>
<name>A0A1R4I6T6_9ACTN</name>
<dbReference type="InterPro" id="IPR011008">
    <property type="entry name" value="Dimeric_a/b-barrel"/>
</dbReference>
<dbReference type="EMBL" id="FUKQ01000001">
    <property type="protein sequence ID" value="SJN15537.1"/>
    <property type="molecule type" value="Genomic_DNA"/>
</dbReference>
<feature type="domain" description="ABM" evidence="1">
    <location>
        <begin position="2"/>
        <end position="90"/>
    </location>
</feature>
<proteinExistence type="predicted"/>
<dbReference type="GO" id="GO:0005829">
    <property type="term" value="C:cytosol"/>
    <property type="evidence" value="ECO:0007669"/>
    <property type="project" value="TreeGrafter"/>
</dbReference>
<dbReference type="PROSITE" id="PS51725">
    <property type="entry name" value="ABM"/>
    <property type="match status" value="1"/>
</dbReference>
<sequence length="94" mass="10662">MLIVHCNVHTTPDGVGAFKAASLANAEASRLEPGVEVFELIQSDEDPTVFCLVEHYTDPADLEFHKTQKHYLVWREAVADLMAEPRRTVKYHRV</sequence>
<evidence type="ECO:0000313" key="2">
    <source>
        <dbReference type="EMBL" id="SJN15537.1"/>
    </source>
</evidence>
<gene>
    <name evidence="2" type="ORF">FM114_00165</name>
</gene>
<evidence type="ECO:0000259" key="1">
    <source>
        <dbReference type="PROSITE" id="PS51725"/>
    </source>
</evidence>
<dbReference type="InterPro" id="IPR007138">
    <property type="entry name" value="ABM_dom"/>
</dbReference>
<evidence type="ECO:0000313" key="3">
    <source>
        <dbReference type="Proteomes" id="UP000188342"/>
    </source>
</evidence>
<dbReference type="PANTHER" id="PTHR33336:SF1">
    <property type="entry name" value="(4S)-4-HYDROXY-5-PHOSPHONOOXYPENTANE-2,3-DIONE ISOMERASE"/>
    <property type="match status" value="1"/>
</dbReference>
<accession>A0A1R4I6T6</accession>
<keyword evidence="3" id="KW-1185">Reference proteome</keyword>
<dbReference type="OrthoDB" id="3695636at2"/>
<dbReference type="PANTHER" id="PTHR33336">
    <property type="entry name" value="QUINOL MONOOXYGENASE YGIN-RELATED"/>
    <property type="match status" value="1"/>
</dbReference>
<protein>
    <submittedName>
        <fullName evidence="2">Autoinducer 2 (AI-2) modifying protein LsrG</fullName>
    </submittedName>
</protein>
<dbReference type="InterPro" id="IPR050744">
    <property type="entry name" value="AI-2_Isomerase_LsrG"/>
</dbReference>
<dbReference type="AlphaFoldDB" id="A0A1R4I6T6"/>
<dbReference type="Pfam" id="PF03992">
    <property type="entry name" value="ABM"/>
    <property type="match status" value="1"/>
</dbReference>
<dbReference type="Proteomes" id="UP000188342">
    <property type="component" value="Unassembled WGS sequence"/>
</dbReference>
<organism evidence="2 3">
    <name type="scientific">Luteococcus japonicus LSP_Lj1</name>
    <dbReference type="NCBI Taxonomy" id="1255658"/>
    <lineage>
        <taxon>Bacteria</taxon>
        <taxon>Bacillati</taxon>
        <taxon>Actinomycetota</taxon>
        <taxon>Actinomycetes</taxon>
        <taxon>Propionibacteriales</taxon>
        <taxon>Propionibacteriaceae</taxon>
        <taxon>Luteococcus</taxon>
    </lineage>
</organism>
<reference evidence="2 3" key="1">
    <citation type="submission" date="2017-02" db="EMBL/GenBank/DDBJ databases">
        <authorList>
            <person name="Peterson S.W."/>
        </authorList>
    </citation>
    <scope>NUCLEOTIDE SEQUENCE [LARGE SCALE GENOMIC DNA]</scope>
    <source>
        <strain evidence="2 3">LSP_Lj1</strain>
    </source>
</reference>
<dbReference type="STRING" id="1255658.FM114_00165"/>